<sequence length="80" mass="8393">MPGMATAGVPQPLEQGLLDGLSPGESMSTDIFNYEIPSINVNLDSLIDEFSGAPCRRSLAVTDSPEGDAVAEEEPQSTIL</sequence>
<protein>
    <submittedName>
        <fullName evidence="2">Uncharacterized protein</fullName>
    </submittedName>
</protein>
<evidence type="ECO:0000256" key="1">
    <source>
        <dbReference type="SAM" id="MobiDB-lite"/>
    </source>
</evidence>
<feature type="compositionally biased region" description="Acidic residues" evidence="1">
    <location>
        <begin position="65"/>
        <end position="80"/>
    </location>
</feature>
<accession>A0A437D4L4</accession>
<reference evidence="2 3" key="1">
    <citation type="submission" date="2018-11" db="EMBL/GenBank/DDBJ databases">
        <authorList>
            <person name="Lopez-Roques C."/>
            <person name="Donnadieu C."/>
            <person name="Bouchez O."/>
            <person name="Klopp C."/>
            <person name="Cabau C."/>
            <person name="Zahm M."/>
        </authorList>
    </citation>
    <scope>NUCLEOTIDE SEQUENCE [LARGE SCALE GENOMIC DNA]</scope>
    <source>
        <strain evidence="2">RS831</strain>
        <tissue evidence="2">Whole body</tissue>
    </source>
</reference>
<dbReference type="OrthoDB" id="8960117at2759"/>
<organism evidence="2 3">
    <name type="scientific">Oryzias javanicus</name>
    <name type="common">Javanese ricefish</name>
    <name type="synonym">Aplocheilus javanicus</name>
    <dbReference type="NCBI Taxonomy" id="123683"/>
    <lineage>
        <taxon>Eukaryota</taxon>
        <taxon>Metazoa</taxon>
        <taxon>Chordata</taxon>
        <taxon>Craniata</taxon>
        <taxon>Vertebrata</taxon>
        <taxon>Euteleostomi</taxon>
        <taxon>Actinopterygii</taxon>
        <taxon>Neopterygii</taxon>
        <taxon>Teleostei</taxon>
        <taxon>Neoteleostei</taxon>
        <taxon>Acanthomorphata</taxon>
        <taxon>Ovalentaria</taxon>
        <taxon>Atherinomorphae</taxon>
        <taxon>Beloniformes</taxon>
        <taxon>Adrianichthyidae</taxon>
        <taxon>Oryziinae</taxon>
        <taxon>Oryzias</taxon>
    </lineage>
</organism>
<dbReference type="EMBL" id="CM012444">
    <property type="protein sequence ID" value="RVE69602.1"/>
    <property type="molecule type" value="Genomic_DNA"/>
</dbReference>
<feature type="region of interest" description="Disordered" evidence="1">
    <location>
        <begin position="58"/>
        <end position="80"/>
    </location>
</feature>
<keyword evidence="3" id="KW-1185">Reference proteome</keyword>
<name>A0A437D4L4_ORYJA</name>
<dbReference type="Proteomes" id="UP000283210">
    <property type="component" value="Chromosome 8"/>
</dbReference>
<gene>
    <name evidence="2" type="ORF">OJAV_G00079490</name>
</gene>
<evidence type="ECO:0000313" key="3">
    <source>
        <dbReference type="Proteomes" id="UP000283210"/>
    </source>
</evidence>
<dbReference type="AlphaFoldDB" id="A0A437D4L4"/>
<proteinExistence type="predicted"/>
<evidence type="ECO:0000313" key="2">
    <source>
        <dbReference type="EMBL" id="RVE69602.1"/>
    </source>
</evidence>
<feature type="region of interest" description="Disordered" evidence="1">
    <location>
        <begin position="1"/>
        <end position="24"/>
    </location>
</feature>
<reference evidence="2 3" key="2">
    <citation type="submission" date="2019-01" db="EMBL/GenBank/DDBJ databases">
        <title>A chromosome length genome reference of the Java medaka (oryzias javanicus).</title>
        <authorList>
            <person name="Herpin A."/>
            <person name="Takehana Y."/>
            <person name="Naruse K."/>
            <person name="Ansai S."/>
            <person name="Kawaguchi M."/>
        </authorList>
    </citation>
    <scope>NUCLEOTIDE SEQUENCE [LARGE SCALE GENOMIC DNA]</scope>
    <source>
        <strain evidence="2">RS831</strain>
        <tissue evidence="2">Whole body</tissue>
    </source>
</reference>